<evidence type="ECO:0000313" key="3">
    <source>
        <dbReference type="Proteomes" id="UP000008068"/>
    </source>
</evidence>
<accession>G0NPB9</accession>
<keyword evidence="1" id="KW-0472">Membrane</keyword>
<keyword evidence="1" id="KW-0812">Transmembrane</keyword>
<protein>
    <submittedName>
        <fullName evidence="2">Uncharacterized protein</fullName>
    </submittedName>
</protein>
<feature type="transmembrane region" description="Helical" evidence="1">
    <location>
        <begin position="20"/>
        <end position="43"/>
    </location>
</feature>
<gene>
    <name evidence="2" type="ORF">CAEBREN_16395</name>
</gene>
<dbReference type="InParanoid" id="G0NPB9"/>
<sequence>MDAQLRYLSTAGTYKNNKYLYYDVYLIMAGLWLYTMFGVYMYLRTLIDDFDDVEGADERDFQVIVEEDWIPDGQDGGWEILQPTGEDLEE</sequence>
<proteinExistence type="predicted"/>
<keyword evidence="3" id="KW-1185">Reference proteome</keyword>
<organism evidence="3">
    <name type="scientific">Caenorhabditis brenneri</name>
    <name type="common">Nematode worm</name>
    <dbReference type="NCBI Taxonomy" id="135651"/>
    <lineage>
        <taxon>Eukaryota</taxon>
        <taxon>Metazoa</taxon>
        <taxon>Ecdysozoa</taxon>
        <taxon>Nematoda</taxon>
        <taxon>Chromadorea</taxon>
        <taxon>Rhabditida</taxon>
        <taxon>Rhabditina</taxon>
        <taxon>Rhabditomorpha</taxon>
        <taxon>Rhabditoidea</taxon>
        <taxon>Rhabditidae</taxon>
        <taxon>Peloderinae</taxon>
        <taxon>Caenorhabditis</taxon>
    </lineage>
</organism>
<dbReference type="HOGENOM" id="CLU_2442787_0_0_1"/>
<dbReference type="EMBL" id="GL379920">
    <property type="protein sequence ID" value="EGT35199.1"/>
    <property type="molecule type" value="Genomic_DNA"/>
</dbReference>
<dbReference type="Proteomes" id="UP000008068">
    <property type="component" value="Unassembled WGS sequence"/>
</dbReference>
<keyword evidence="1" id="KW-1133">Transmembrane helix</keyword>
<evidence type="ECO:0000313" key="2">
    <source>
        <dbReference type="EMBL" id="EGT35199.1"/>
    </source>
</evidence>
<dbReference type="AlphaFoldDB" id="G0NPB9"/>
<name>G0NPB9_CAEBE</name>
<reference evidence="3" key="1">
    <citation type="submission" date="2011-07" db="EMBL/GenBank/DDBJ databases">
        <authorList>
            <consortium name="Caenorhabditis brenneri Sequencing and Analysis Consortium"/>
            <person name="Wilson R.K."/>
        </authorList>
    </citation>
    <scope>NUCLEOTIDE SEQUENCE [LARGE SCALE GENOMIC DNA]</scope>
    <source>
        <strain evidence="3">PB2801</strain>
    </source>
</reference>
<evidence type="ECO:0000256" key="1">
    <source>
        <dbReference type="SAM" id="Phobius"/>
    </source>
</evidence>